<dbReference type="PANTHER" id="PTHR22929">
    <property type="entry name" value="RNA POLYMERASE III TRANSCRIPTION INITIATION FACTOR B"/>
    <property type="match status" value="1"/>
</dbReference>
<feature type="domain" description="Myb-like" evidence="2">
    <location>
        <begin position="505"/>
        <end position="553"/>
    </location>
</feature>
<reference evidence="3" key="1">
    <citation type="submission" date="2022-08" db="EMBL/GenBank/DDBJ databases">
        <authorList>
            <person name="Gutierrez-Valencia J."/>
        </authorList>
    </citation>
    <scope>NUCLEOTIDE SEQUENCE</scope>
</reference>
<feature type="compositionally biased region" description="Acidic residues" evidence="1">
    <location>
        <begin position="1"/>
        <end position="13"/>
    </location>
</feature>
<feature type="compositionally biased region" description="Basic and acidic residues" evidence="1">
    <location>
        <begin position="280"/>
        <end position="293"/>
    </location>
</feature>
<feature type="compositionally biased region" description="Acidic residues" evidence="1">
    <location>
        <begin position="598"/>
        <end position="611"/>
    </location>
</feature>
<dbReference type="Proteomes" id="UP001154282">
    <property type="component" value="Unassembled WGS sequence"/>
</dbReference>
<name>A0AAV0LV16_9ROSI</name>
<feature type="region of interest" description="Disordered" evidence="1">
    <location>
        <begin position="166"/>
        <end position="187"/>
    </location>
</feature>
<feature type="compositionally biased region" description="Basic residues" evidence="1">
    <location>
        <begin position="375"/>
        <end position="385"/>
    </location>
</feature>
<comment type="caution">
    <text evidence="3">The sequence shown here is derived from an EMBL/GenBank/DDBJ whole genome shotgun (WGS) entry which is preliminary data.</text>
</comment>
<proteinExistence type="predicted"/>
<protein>
    <recommendedName>
        <fullName evidence="2">Myb-like domain-containing protein</fullName>
    </recommendedName>
</protein>
<keyword evidence="4" id="KW-1185">Reference proteome</keyword>
<dbReference type="GO" id="GO:0001156">
    <property type="term" value="F:TFIIIC-class transcription factor complex binding"/>
    <property type="evidence" value="ECO:0007669"/>
    <property type="project" value="TreeGrafter"/>
</dbReference>
<feature type="compositionally biased region" description="Basic and acidic residues" evidence="1">
    <location>
        <begin position="123"/>
        <end position="132"/>
    </location>
</feature>
<dbReference type="PANTHER" id="PTHR22929:SF0">
    <property type="entry name" value="TRANSCRIPTION FACTOR TFIIIB COMPONENT B'' HOMOLOG"/>
    <property type="match status" value="1"/>
</dbReference>
<feature type="compositionally biased region" description="Low complexity" evidence="1">
    <location>
        <begin position="38"/>
        <end position="53"/>
    </location>
</feature>
<dbReference type="CDD" id="cd00167">
    <property type="entry name" value="SANT"/>
    <property type="match status" value="1"/>
</dbReference>
<dbReference type="GO" id="GO:0070898">
    <property type="term" value="P:RNA polymerase III preinitiation complex assembly"/>
    <property type="evidence" value="ECO:0007669"/>
    <property type="project" value="TreeGrafter"/>
</dbReference>
<dbReference type="AlphaFoldDB" id="A0AAV0LV16"/>
<dbReference type="GO" id="GO:0000126">
    <property type="term" value="C:transcription factor TFIIIB complex"/>
    <property type="evidence" value="ECO:0007669"/>
    <property type="project" value="TreeGrafter"/>
</dbReference>
<evidence type="ECO:0000256" key="1">
    <source>
        <dbReference type="SAM" id="MobiDB-lite"/>
    </source>
</evidence>
<dbReference type="InterPro" id="IPR009057">
    <property type="entry name" value="Homeodomain-like_sf"/>
</dbReference>
<dbReference type="EMBL" id="CAMGYJ010000006">
    <property type="protein sequence ID" value="CAI0437950.1"/>
    <property type="molecule type" value="Genomic_DNA"/>
</dbReference>
<feature type="compositionally biased region" description="Polar residues" evidence="1">
    <location>
        <begin position="112"/>
        <end position="122"/>
    </location>
</feature>
<feature type="region of interest" description="Disordered" evidence="1">
    <location>
        <begin position="92"/>
        <end position="144"/>
    </location>
</feature>
<feature type="compositionally biased region" description="Basic and acidic residues" evidence="1">
    <location>
        <begin position="586"/>
        <end position="597"/>
    </location>
</feature>
<dbReference type="InterPro" id="IPR001005">
    <property type="entry name" value="SANT/Myb"/>
</dbReference>
<dbReference type="Pfam" id="PF15963">
    <property type="entry name" value="Myb_DNA-bind_7"/>
    <property type="match status" value="1"/>
</dbReference>
<dbReference type="InterPro" id="IPR039467">
    <property type="entry name" value="TFIIIB_B''_Myb"/>
</dbReference>
<evidence type="ECO:0000259" key="2">
    <source>
        <dbReference type="SMART" id="SM00717"/>
    </source>
</evidence>
<feature type="compositionally biased region" description="Acidic residues" evidence="1">
    <location>
        <begin position="637"/>
        <end position="648"/>
    </location>
</feature>
<dbReference type="SUPFAM" id="SSF46689">
    <property type="entry name" value="Homeodomain-like"/>
    <property type="match status" value="1"/>
</dbReference>
<evidence type="ECO:0000313" key="4">
    <source>
        <dbReference type="Proteomes" id="UP001154282"/>
    </source>
</evidence>
<accession>A0AAV0LV16</accession>
<feature type="region of interest" description="Disordered" evidence="1">
    <location>
        <begin position="586"/>
        <end position="656"/>
    </location>
</feature>
<feature type="region of interest" description="Disordered" evidence="1">
    <location>
        <begin position="1"/>
        <end position="62"/>
    </location>
</feature>
<evidence type="ECO:0000313" key="3">
    <source>
        <dbReference type="EMBL" id="CAI0437950.1"/>
    </source>
</evidence>
<gene>
    <name evidence="3" type="ORF">LITE_LOCUS25644</name>
</gene>
<dbReference type="Gene3D" id="1.10.10.60">
    <property type="entry name" value="Homeodomain-like"/>
    <property type="match status" value="1"/>
</dbReference>
<feature type="compositionally biased region" description="Basic residues" evidence="1">
    <location>
        <begin position="411"/>
        <end position="422"/>
    </location>
</feature>
<dbReference type="SMART" id="SM00717">
    <property type="entry name" value="SANT"/>
    <property type="match status" value="1"/>
</dbReference>
<feature type="compositionally biased region" description="Low complexity" evidence="1">
    <location>
        <begin position="15"/>
        <end position="25"/>
    </location>
</feature>
<sequence length="656" mass="71907">MDADLDPFGDVFDEPAAGARARPAGKFQPKARPRKGKAAAVAPPVHATAAANKPNEVASDGDATLRDLDSSAVENADIILELDVIHDLVTQPTSDTGISVPCTDEGIDEPRSSSLVQESADSSELRRSDMATKDPVAVDTDGERLQSEASGDFLDMEATNVFSESAVASGKGHDDGVLPDGVESPVPPEATDFIASETRYGSESSLPTAQDDVVDYYSSMSFDDYLPSTPAASEFPMNSDQIDSRKICDLNEVDKNGSFGVVPDLVENEGTLLLPSMGQESREKHGLESDLTRKSNNSSLDIGKNGGKVLRKRSGTRQAVNQPENEGHADGNPPGEAPGCPVIDEENDSEYQVDEDENNDKGGDDGFDGGENSGKKKRASKRSKKSVPDKGTGGRKRKKACETSEESSQKPPKKFAHTTRRKKRYRNDELLKVPDDEIDFRSLPMRDIIFLGEHRERLAAKEAKEAKALNQGTSNNEVDDVEPEEAGIVSGTPLFNSHSFMNRTRTVRWSKQETDLFYEGIRQFGTDLSLVQQLFPGRDRRQIKNKFKAEERRQPFLLHEAVGNRDRDNSYFVRVIDQLRKAAAEAGRDLNRDHPTDEAEEEEEQNSETNEEAGHSEQDEAATAGQDPEGIVAEAPSPEEEIIDEDDLWSSYKSEF</sequence>
<feature type="region of interest" description="Disordered" evidence="1">
    <location>
        <begin position="275"/>
        <end position="422"/>
    </location>
</feature>
<feature type="compositionally biased region" description="Acidic residues" evidence="1">
    <location>
        <begin position="343"/>
        <end position="358"/>
    </location>
</feature>
<organism evidence="3 4">
    <name type="scientific">Linum tenue</name>
    <dbReference type="NCBI Taxonomy" id="586396"/>
    <lineage>
        <taxon>Eukaryota</taxon>
        <taxon>Viridiplantae</taxon>
        <taxon>Streptophyta</taxon>
        <taxon>Embryophyta</taxon>
        <taxon>Tracheophyta</taxon>
        <taxon>Spermatophyta</taxon>
        <taxon>Magnoliopsida</taxon>
        <taxon>eudicotyledons</taxon>
        <taxon>Gunneridae</taxon>
        <taxon>Pentapetalae</taxon>
        <taxon>rosids</taxon>
        <taxon>fabids</taxon>
        <taxon>Malpighiales</taxon>
        <taxon>Linaceae</taxon>
        <taxon>Linum</taxon>
    </lineage>
</organism>